<name>A0ABX7Y4Q0_9ACTN</name>
<dbReference type="InterPro" id="IPR020084">
    <property type="entry name" value="NUDIX_hydrolase_CS"/>
</dbReference>
<evidence type="ECO:0000259" key="6">
    <source>
        <dbReference type="PROSITE" id="PS51462"/>
    </source>
</evidence>
<gene>
    <name evidence="7" type="ORF">J5A65_11205</name>
</gene>
<proteinExistence type="inferred from homology"/>
<dbReference type="PANTHER" id="PTHR43046:SF12">
    <property type="entry name" value="GDP-MANNOSE MANNOSYL HYDROLASE"/>
    <property type="match status" value="1"/>
</dbReference>
<dbReference type="SUPFAM" id="SSF55811">
    <property type="entry name" value="Nudix"/>
    <property type="match status" value="1"/>
</dbReference>
<evidence type="ECO:0000256" key="2">
    <source>
        <dbReference type="ARBA" id="ARBA00005582"/>
    </source>
</evidence>
<dbReference type="InterPro" id="IPR020476">
    <property type="entry name" value="Nudix_hydrolase"/>
</dbReference>
<comment type="cofactor">
    <cofactor evidence="1">
        <name>Mg(2+)</name>
        <dbReference type="ChEBI" id="CHEBI:18420"/>
    </cofactor>
</comment>
<feature type="domain" description="Nudix hydrolase" evidence="6">
    <location>
        <begin position="7"/>
        <end position="147"/>
    </location>
</feature>
<dbReference type="EMBL" id="CP072384">
    <property type="protein sequence ID" value="QUC07493.1"/>
    <property type="molecule type" value="Genomic_DNA"/>
</dbReference>
<evidence type="ECO:0000256" key="4">
    <source>
        <dbReference type="ARBA" id="ARBA00022842"/>
    </source>
</evidence>
<protein>
    <submittedName>
        <fullName evidence="7">NUDIX domain-containing protein</fullName>
    </submittedName>
</protein>
<dbReference type="InterPro" id="IPR000086">
    <property type="entry name" value="NUDIX_hydrolase_dom"/>
</dbReference>
<accession>A0ABX7Y4Q0</accession>
<dbReference type="PRINTS" id="PR00502">
    <property type="entry name" value="NUDIXFAMILY"/>
</dbReference>
<sequence>MRLRPVRQRRGARVLLVCGPEVLLLNDSDPGVPGFSWWVVPGGGIDAGEPVREAAAREIAEETGLILAPGELTGPVARGRVCHGYTDRILVQDEVFFTAHVSRFEPSTAGWTESERRRMKGFRWWPLDSLPSRLWPSRLADIAASHPAHPLDLADREESTVPLTAAEWEQVSAVPG</sequence>
<dbReference type="Proteomes" id="UP000678513">
    <property type="component" value="Chromosome"/>
</dbReference>
<evidence type="ECO:0000313" key="8">
    <source>
        <dbReference type="Proteomes" id="UP000678513"/>
    </source>
</evidence>
<evidence type="ECO:0000256" key="3">
    <source>
        <dbReference type="ARBA" id="ARBA00022801"/>
    </source>
</evidence>
<dbReference type="PANTHER" id="PTHR43046">
    <property type="entry name" value="GDP-MANNOSE MANNOSYL HYDROLASE"/>
    <property type="match status" value="1"/>
</dbReference>
<evidence type="ECO:0000256" key="5">
    <source>
        <dbReference type="RuleBase" id="RU003476"/>
    </source>
</evidence>
<keyword evidence="4" id="KW-0460">Magnesium</keyword>
<evidence type="ECO:0000313" key="7">
    <source>
        <dbReference type="EMBL" id="QUC07493.1"/>
    </source>
</evidence>
<evidence type="ECO:0000256" key="1">
    <source>
        <dbReference type="ARBA" id="ARBA00001946"/>
    </source>
</evidence>
<dbReference type="InterPro" id="IPR015797">
    <property type="entry name" value="NUDIX_hydrolase-like_dom_sf"/>
</dbReference>
<dbReference type="Pfam" id="PF00293">
    <property type="entry name" value="NUDIX"/>
    <property type="match status" value="1"/>
</dbReference>
<dbReference type="CDD" id="cd04685">
    <property type="entry name" value="NUDIX_Hydrolase"/>
    <property type="match status" value="1"/>
</dbReference>
<dbReference type="PROSITE" id="PS00893">
    <property type="entry name" value="NUDIX_BOX"/>
    <property type="match status" value="1"/>
</dbReference>
<dbReference type="PROSITE" id="PS51462">
    <property type="entry name" value="NUDIX"/>
    <property type="match status" value="1"/>
</dbReference>
<comment type="similarity">
    <text evidence="2 5">Belongs to the Nudix hydrolase family.</text>
</comment>
<organism evidence="7 8">
    <name type="scientific">Arachnia rubra</name>
    <dbReference type="NCBI Taxonomy" id="1547448"/>
    <lineage>
        <taxon>Bacteria</taxon>
        <taxon>Bacillati</taxon>
        <taxon>Actinomycetota</taxon>
        <taxon>Actinomycetes</taxon>
        <taxon>Propionibacteriales</taxon>
        <taxon>Propionibacteriaceae</taxon>
        <taxon>Arachnia</taxon>
    </lineage>
</organism>
<keyword evidence="3 5" id="KW-0378">Hydrolase</keyword>
<reference evidence="7 8" key="1">
    <citation type="submission" date="2021-03" db="EMBL/GenBank/DDBJ databases">
        <title>Human Oral Microbial Genomes.</title>
        <authorList>
            <person name="Johnston C.D."/>
            <person name="Chen T."/>
            <person name="Dewhirst F.E."/>
        </authorList>
    </citation>
    <scope>NUCLEOTIDE SEQUENCE [LARGE SCALE GENOMIC DNA]</scope>
    <source>
        <strain evidence="7 8">DSMZ 100122</strain>
    </source>
</reference>
<dbReference type="Gene3D" id="3.90.79.10">
    <property type="entry name" value="Nucleoside Triphosphate Pyrophosphohydrolase"/>
    <property type="match status" value="1"/>
</dbReference>
<keyword evidence="8" id="KW-1185">Reference proteome</keyword>